<organism evidence="7 8">
    <name type="scientific">Parnassius mnemosyne</name>
    <name type="common">clouded apollo</name>
    <dbReference type="NCBI Taxonomy" id="213953"/>
    <lineage>
        <taxon>Eukaryota</taxon>
        <taxon>Metazoa</taxon>
        <taxon>Ecdysozoa</taxon>
        <taxon>Arthropoda</taxon>
        <taxon>Hexapoda</taxon>
        <taxon>Insecta</taxon>
        <taxon>Pterygota</taxon>
        <taxon>Neoptera</taxon>
        <taxon>Endopterygota</taxon>
        <taxon>Lepidoptera</taxon>
        <taxon>Glossata</taxon>
        <taxon>Ditrysia</taxon>
        <taxon>Papilionoidea</taxon>
        <taxon>Papilionidae</taxon>
        <taxon>Parnassiinae</taxon>
        <taxon>Parnassini</taxon>
        <taxon>Parnassius</taxon>
        <taxon>Driopa</taxon>
    </lineage>
</organism>
<gene>
    <name evidence="7" type="ORF">PARMNEM_LOCUS5073</name>
</gene>
<accession>A0AAV1KKX4</accession>
<keyword evidence="5" id="KW-1133">Transmembrane helix</keyword>
<proteinExistence type="inferred from homology"/>
<keyword evidence="2" id="KW-0597">Phosphoprotein</keyword>
<keyword evidence="3" id="KW-0325">Glycoprotein</keyword>
<dbReference type="EMBL" id="CAVLGL010000057">
    <property type="protein sequence ID" value="CAK1583715.1"/>
    <property type="molecule type" value="Genomic_DNA"/>
</dbReference>
<dbReference type="Gene3D" id="2.120.10.30">
    <property type="entry name" value="TolB, C-terminal domain"/>
    <property type="match status" value="1"/>
</dbReference>
<dbReference type="PANTHER" id="PTHR10426:SF88">
    <property type="entry name" value="ADIPOCYTE PLASMA MEMBRANE-ASSOCIATED PROTEIN HEMOMUCIN-RELATED"/>
    <property type="match status" value="1"/>
</dbReference>
<dbReference type="GO" id="GO:0016787">
    <property type="term" value="F:hydrolase activity"/>
    <property type="evidence" value="ECO:0007669"/>
    <property type="project" value="TreeGrafter"/>
</dbReference>
<dbReference type="InterPro" id="IPR011042">
    <property type="entry name" value="6-blade_b-propeller_TolB-like"/>
</dbReference>
<dbReference type="AlphaFoldDB" id="A0AAV1KKX4"/>
<protein>
    <recommendedName>
        <fullName evidence="6">Strictosidine synthase conserved region domain-containing protein</fullName>
    </recommendedName>
</protein>
<feature type="compositionally biased region" description="Basic and acidic residues" evidence="4">
    <location>
        <begin position="448"/>
        <end position="474"/>
    </location>
</feature>
<comment type="caution">
    <text evidence="7">The sequence shown here is derived from an EMBL/GenBank/DDBJ whole genome shotgun (WGS) entry which is preliminary data.</text>
</comment>
<feature type="compositionally biased region" description="Polar residues" evidence="4">
    <location>
        <begin position="621"/>
        <end position="633"/>
    </location>
</feature>
<dbReference type="Proteomes" id="UP001314205">
    <property type="component" value="Unassembled WGS sequence"/>
</dbReference>
<dbReference type="Pfam" id="PF20067">
    <property type="entry name" value="SSL_N"/>
    <property type="match status" value="1"/>
</dbReference>
<evidence type="ECO:0000259" key="6">
    <source>
        <dbReference type="Pfam" id="PF03088"/>
    </source>
</evidence>
<keyword evidence="8" id="KW-1185">Reference proteome</keyword>
<sequence length="670" mass="74401">MGLLVGLLKRIFKLLLYFALFIAVVLLIPNMPPYTKFTNIKLEPTQPRVGVLSPNEALNNAQQLFKDKLKGPEAFRVFDGELYTGLGTGEVVKISPGGHITFVTKIGQPCTGVSQEHICGRPLGFEIDEKNKLMYVADAYYGIWKIDLKTDKKQLLVPPNVEIDGKQAKIFNSIALDNNGDLYWTHSSSDYDLKDGAMTVLSDPSGRLLHYDSTKNTSKVLLDNLWFANGVVISPDNQFVLVAETNSYRIMKYYINGPKKGKSEVFITGLPGAPDNLRVLPDGSGVLISLYVVFDNENPLITQSLANTPLARKFLARLSRLIEIPFEYLYEQYPHVVLEDIVYKIGHFSSLSSMLPNISGILQVDWNGNIVASYFNTDNSVAHVSDSIVYNDKLYIGGPHLPYIASVPAPPLLKKAFTVNKPSSASAMKSEEVKKTAQPKVQSAPTDKVVKSTEKDKVNVVGKKDNIPKADKPLVQKSSEPSQPEKKPKVDSAQINKGNQQQKDKVETKPTKIETETKPKSNEPKATGAKPNTDPKKPMTNQNNNLKQSEEKPKVISKKLDEKQNKHEKIVKDSINSGDKPKIVTPEKVPHAKSTESKDEALKTPNEKPKVQKNKDAVKTKTANMKQTPQNPVRDQIPVKEDIPSDRRKPNEETLKVIKKSGPVEIPNPN</sequence>
<name>A0AAV1KKX4_9NEOP</name>
<dbReference type="InterPro" id="IPR018119">
    <property type="entry name" value="Strictosidine_synth_cons-reg"/>
</dbReference>
<dbReference type="GO" id="GO:0012505">
    <property type="term" value="C:endomembrane system"/>
    <property type="evidence" value="ECO:0007669"/>
    <property type="project" value="TreeGrafter"/>
</dbReference>
<keyword evidence="5" id="KW-0472">Membrane</keyword>
<evidence type="ECO:0000313" key="7">
    <source>
        <dbReference type="EMBL" id="CAK1583715.1"/>
    </source>
</evidence>
<feature type="region of interest" description="Disordered" evidence="4">
    <location>
        <begin position="424"/>
        <end position="670"/>
    </location>
</feature>
<feature type="domain" description="Strictosidine synthase conserved region" evidence="6">
    <location>
        <begin position="174"/>
        <end position="258"/>
    </location>
</feature>
<evidence type="ECO:0000313" key="8">
    <source>
        <dbReference type="Proteomes" id="UP001314205"/>
    </source>
</evidence>
<reference evidence="7 8" key="1">
    <citation type="submission" date="2023-11" db="EMBL/GenBank/DDBJ databases">
        <authorList>
            <person name="Hedman E."/>
            <person name="Englund M."/>
            <person name="Stromberg M."/>
            <person name="Nyberg Akerstrom W."/>
            <person name="Nylinder S."/>
            <person name="Jareborg N."/>
            <person name="Kallberg Y."/>
            <person name="Kronander E."/>
        </authorList>
    </citation>
    <scope>NUCLEOTIDE SEQUENCE [LARGE SCALE GENOMIC DNA]</scope>
</reference>
<dbReference type="Pfam" id="PF03088">
    <property type="entry name" value="Str_synth"/>
    <property type="match status" value="1"/>
</dbReference>
<dbReference type="PANTHER" id="PTHR10426">
    <property type="entry name" value="STRICTOSIDINE SYNTHASE-RELATED"/>
    <property type="match status" value="1"/>
</dbReference>
<feature type="compositionally biased region" description="Basic and acidic residues" evidence="4">
    <location>
        <begin position="502"/>
        <end position="523"/>
    </location>
</feature>
<comment type="similarity">
    <text evidence="1">Belongs to the strictosidine synthase family.</text>
</comment>
<evidence type="ECO:0000256" key="3">
    <source>
        <dbReference type="ARBA" id="ARBA00023180"/>
    </source>
</evidence>
<evidence type="ECO:0000256" key="1">
    <source>
        <dbReference type="ARBA" id="ARBA00009191"/>
    </source>
</evidence>
<evidence type="ECO:0000256" key="4">
    <source>
        <dbReference type="SAM" id="MobiDB-lite"/>
    </source>
</evidence>
<feature type="compositionally biased region" description="Basic and acidic residues" evidence="4">
    <location>
        <begin position="588"/>
        <end position="619"/>
    </location>
</feature>
<keyword evidence="5" id="KW-0812">Transmembrane</keyword>
<feature type="compositionally biased region" description="Basic and acidic residues" evidence="4">
    <location>
        <begin position="637"/>
        <end position="656"/>
    </location>
</feature>
<evidence type="ECO:0000256" key="5">
    <source>
        <dbReference type="SAM" id="Phobius"/>
    </source>
</evidence>
<feature type="compositionally biased region" description="Basic and acidic residues" evidence="4">
    <location>
        <begin position="548"/>
        <end position="572"/>
    </location>
</feature>
<dbReference type="SUPFAM" id="SSF63829">
    <property type="entry name" value="Calcium-dependent phosphotriesterase"/>
    <property type="match status" value="1"/>
</dbReference>
<evidence type="ECO:0000256" key="2">
    <source>
        <dbReference type="ARBA" id="ARBA00022553"/>
    </source>
</evidence>
<feature type="transmembrane region" description="Helical" evidence="5">
    <location>
        <begin position="12"/>
        <end position="31"/>
    </location>
</feature>